<dbReference type="AlphaFoldDB" id="A0A839QM80"/>
<dbReference type="Gene3D" id="3.40.630.30">
    <property type="match status" value="1"/>
</dbReference>
<keyword evidence="2" id="KW-0012">Acyltransferase</keyword>
<name>A0A839QM80_9MICC</name>
<evidence type="ECO:0000313" key="2">
    <source>
        <dbReference type="EMBL" id="MBB2997538.1"/>
    </source>
</evidence>
<dbReference type="EMBL" id="JACHVS010000005">
    <property type="protein sequence ID" value="MBB2997538.1"/>
    <property type="molecule type" value="Genomic_DNA"/>
</dbReference>
<organism evidence="2 3">
    <name type="scientific">Paeniglutamicibacter cryotolerans</name>
    <dbReference type="NCBI Taxonomy" id="670079"/>
    <lineage>
        <taxon>Bacteria</taxon>
        <taxon>Bacillati</taxon>
        <taxon>Actinomycetota</taxon>
        <taxon>Actinomycetes</taxon>
        <taxon>Micrococcales</taxon>
        <taxon>Micrococcaceae</taxon>
        <taxon>Paeniglutamicibacter</taxon>
    </lineage>
</organism>
<dbReference type="Pfam" id="PF00583">
    <property type="entry name" value="Acetyltransf_1"/>
    <property type="match status" value="1"/>
</dbReference>
<evidence type="ECO:0000313" key="3">
    <source>
        <dbReference type="Proteomes" id="UP000523000"/>
    </source>
</evidence>
<keyword evidence="3" id="KW-1185">Reference proteome</keyword>
<dbReference type="InterPro" id="IPR016181">
    <property type="entry name" value="Acyl_CoA_acyltransferase"/>
</dbReference>
<accession>A0A839QM80</accession>
<feature type="domain" description="N-acetyltransferase" evidence="1">
    <location>
        <begin position="1"/>
        <end position="148"/>
    </location>
</feature>
<dbReference type="GO" id="GO:0047663">
    <property type="term" value="F:aminoglycoside 6'-N-acetyltransferase activity"/>
    <property type="evidence" value="ECO:0007669"/>
    <property type="project" value="UniProtKB-EC"/>
</dbReference>
<evidence type="ECO:0000259" key="1">
    <source>
        <dbReference type="PROSITE" id="PS51186"/>
    </source>
</evidence>
<gene>
    <name evidence="2" type="ORF">E9229_003810</name>
</gene>
<dbReference type="CDD" id="cd04301">
    <property type="entry name" value="NAT_SF"/>
    <property type="match status" value="1"/>
</dbReference>
<dbReference type="RefSeq" id="WP_183513197.1">
    <property type="nucleotide sequence ID" value="NZ_BAABGK010000093.1"/>
</dbReference>
<reference evidence="2 3" key="1">
    <citation type="submission" date="2020-08" db="EMBL/GenBank/DDBJ databases">
        <title>Sequencing the genomes of 1000 actinobacteria strains.</title>
        <authorList>
            <person name="Klenk H.-P."/>
        </authorList>
    </citation>
    <scope>NUCLEOTIDE SEQUENCE [LARGE SCALE GENOMIC DNA]</scope>
    <source>
        <strain evidence="2 3">DSM 22826</strain>
    </source>
</reference>
<protein>
    <submittedName>
        <fullName evidence="2">Aminoglycoside 6'-N-acetyltransferase I</fullName>
        <ecNumber evidence="2">2.3.1.82</ecNumber>
    </submittedName>
</protein>
<dbReference type="EC" id="2.3.1.82" evidence="2"/>
<dbReference type="Proteomes" id="UP000523000">
    <property type="component" value="Unassembled WGS sequence"/>
</dbReference>
<dbReference type="InterPro" id="IPR000182">
    <property type="entry name" value="GNAT_dom"/>
</dbReference>
<proteinExistence type="predicted"/>
<keyword evidence="2" id="KW-0808">Transferase</keyword>
<sequence length="151" mass="16679">MQIREATLDDLRHVNSICDASDRARWTAEMIAPINDRVVLVAAIQGEIVGVAKTHFHGEPDGKAAAGHYLGGVFVTPDFRRRGIGSTLTRARVDWIWSQSSSAYYFANEHNTASIRMHETLGSRPVGRFSEIHGVTADDGRSELVLFEASR</sequence>
<dbReference type="PROSITE" id="PS51186">
    <property type="entry name" value="GNAT"/>
    <property type="match status" value="1"/>
</dbReference>
<dbReference type="SUPFAM" id="SSF55729">
    <property type="entry name" value="Acyl-CoA N-acyltransferases (Nat)"/>
    <property type="match status" value="1"/>
</dbReference>
<dbReference type="PANTHER" id="PTHR43072">
    <property type="entry name" value="N-ACETYLTRANSFERASE"/>
    <property type="match status" value="1"/>
</dbReference>
<comment type="caution">
    <text evidence="2">The sequence shown here is derived from an EMBL/GenBank/DDBJ whole genome shotgun (WGS) entry which is preliminary data.</text>
</comment>